<dbReference type="RefSeq" id="WP_344762247.1">
    <property type="nucleotide sequence ID" value="NZ_BAAAZE010000005.1"/>
</dbReference>
<keyword evidence="3" id="KW-1185">Reference proteome</keyword>
<dbReference type="InterPro" id="IPR039375">
    <property type="entry name" value="NodN-like"/>
</dbReference>
<dbReference type="InterPro" id="IPR002539">
    <property type="entry name" value="MaoC-like_dom"/>
</dbReference>
<dbReference type="PANTHER" id="PTHR42993:SF1">
    <property type="entry name" value="MAOC-LIKE DEHYDRATASE DOMAIN-CONTAINING PROTEIN"/>
    <property type="match status" value="1"/>
</dbReference>
<reference evidence="3" key="1">
    <citation type="journal article" date="2019" name="Int. J. Syst. Evol. Microbiol.">
        <title>The Global Catalogue of Microorganisms (GCM) 10K type strain sequencing project: providing services to taxonomists for standard genome sequencing and annotation.</title>
        <authorList>
            <consortium name="The Broad Institute Genomics Platform"/>
            <consortium name="The Broad Institute Genome Sequencing Center for Infectious Disease"/>
            <person name="Wu L."/>
            <person name="Ma J."/>
        </authorList>
    </citation>
    <scope>NUCLEOTIDE SEQUENCE [LARGE SCALE GENOMIC DNA]</scope>
    <source>
        <strain evidence="3">JCM 16673</strain>
    </source>
</reference>
<protein>
    <submittedName>
        <fullName evidence="2">MaoC family dehydratase</fullName>
    </submittedName>
</protein>
<sequence length="151" mass="16683">MRNIASLQELKDLTGQEVALSDWIDITQERVQRFADATGDHQWIHLDVERSRAESPYGGTVAHGFLTLSLLPMMMASAITMSDVKMAVNYGLNKVRFPAPVPVGSRLRGRICLLAVEDIAGGAQVTWQVTIEREGSDKPVCVAELIARRYS</sequence>
<dbReference type="EMBL" id="BAAAZE010000005">
    <property type="protein sequence ID" value="GAA4017317.1"/>
    <property type="molecule type" value="Genomic_DNA"/>
</dbReference>
<dbReference type="Pfam" id="PF01575">
    <property type="entry name" value="MaoC_dehydratas"/>
    <property type="match status" value="1"/>
</dbReference>
<evidence type="ECO:0000259" key="1">
    <source>
        <dbReference type="Pfam" id="PF01575"/>
    </source>
</evidence>
<comment type="caution">
    <text evidence="2">The sequence shown here is derived from an EMBL/GenBank/DDBJ whole genome shotgun (WGS) entry which is preliminary data.</text>
</comment>
<dbReference type="InterPro" id="IPR029069">
    <property type="entry name" value="HotDog_dom_sf"/>
</dbReference>
<gene>
    <name evidence="2" type="ORF">GCM10022212_11060</name>
</gene>
<dbReference type="SUPFAM" id="SSF54637">
    <property type="entry name" value="Thioesterase/thiol ester dehydrase-isomerase"/>
    <property type="match status" value="1"/>
</dbReference>
<feature type="domain" description="MaoC-like" evidence="1">
    <location>
        <begin position="13"/>
        <end position="126"/>
    </location>
</feature>
<evidence type="ECO:0000313" key="3">
    <source>
        <dbReference type="Proteomes" id="UP001501353"/>
    </source>
</evidence>
<evidence type="ECO:0000313" key="2">
    <source>
        <dbReference type="EMBL" id="GAA4017317.1"/>
    </source>
</evidence>
<name>A0ABP7SW02_9BURK</name>
<organism evidence="2 3">
    <name type="scientific">Actimicrobium antarcticum</name>
    <dbReference type="NCBI Taxonomy" id="1051899"/>
    <lineage>
        <taxon>Bacteria</taxon>
        <taxon>Pseudomonadati</taxon>
        <taxon>Pseudomonadota</taxon>
        <taxon>Betaproteobacteria</taxon>
        <taxon>Burkholderiales</taxon>
        <taxon>Oxalobacteraceae</taxon>
        <taxon>Actimicrobium</taxon>
    </lineage>
</organism>
<dbReference type="PANTHER" id="PTHR42993">
    <property type="entry name" value="MAOC-LIKE DEHYDRATASE DOMAIN-CONTAINING PROTEIN"/>
    <property type="match status" value="1"/>
</dbReference>
<dbReference type="Proteomes" id="UP001501353">
    <property type="component" value="Unassembled WGS sequence"/>
</dbReference>
<dbReference type="Gene3D" id="3.10.129.10">
    <property type="entry name" value="Hotdog Thioesterase"/>
    <property type="match status" value="1"/>
</dbReference>
<dbReference type="CDD" id="cd03450">
    <property type="entry name" value="NodN"/>
    <property type="match status" value="1"/>
</dbReference>
<proteinExistence type="predicted"/>
<accession>A0ABP7SW02</accession>